<feature type="transmembrane region" description="Helical" evidence="1">
    <location>
        <begin position="131"/>
        <end position="154"/>
    </location>
</feature>
<feature type="transmembrane region" description="Helical" evidence="1">
    <location>
        <begin position="273"/>
        <end position="291"/>
    </location>
</feature>
<protein>
    <submittedName>
        <fullName evidence="2">Tetracycline resistance protein</fullName>
    </submittedName>
</protein>
<keyword evidence="1" id="KW-0812">Transmembrane</keyword>
<keyword evidence="1" id="KW-0472">Membrane</keyword>
<dbReference type="EMBL" id="LBXO01000013">
    <property type="protein sequence ID" value="KKR33174.1"/>
    <property type="molecule type" value="Genomic_DNA"/>
</dbReference>
<feature type="transmembrane region" description="Helical" evidence="1">
    <location>
        <begin position="210"/>
        <end position="230"/>
    </location>
</feature>
<feature type="transmembrane region" description="Helical" evidence="1">
    <location>
        <begin position="336"/>
        <end position="358"/>
    </location>
</feature>
<dbReference type="Pfam" id="PF07690">
    <property type="entry name" value="MFS_1"/>
    <property type="match status" value="1"/>
</dbReference>
<dbReference type="Proteomes" id="UP000034137">
    <property type="component" value="Unassembled WGS sequence"/>
</dbReference>
<feature type="transmembrane region" description="Helical" evidence="1">
    <location>
        <begin position="73"/>
        <end position="90"/>
    </location>
</feature>
<evidence type="ECO:0000256" key="1">
    <source>
        <dbReference type="SAM" id="Phobius"/>
    </source>
</evidence>
<proteinExistence type="predicted"/>
<feature type="transmembrane region" description="Helical" evidence="1">
    <location>
        <begin position="364"/>
        <end position="381"/>
    </location>
</feature>
<reference evidence="2 3" key="1">
    <citation type="journal article" date="2015" name="Nature">
        <title>rRNA introns, odd ribosomes, and small enigmatic genomes across a large radiation of phyla.</title>
        <authorList>
            <person name="Brown C.T."/>
            <person name="Hug L.A."/>
            <person name="Thomas B.C."/>
            <person name="Sharon I."/>
            <person name="Castelle C.J."/>
            <person name="Singh A."/>
            <person name="Wilkins M.J."/>
            <person name="Williams K.H."/>
            <person name="Banfield J.F."/>
        </authorList>
    </citation>
    <scope>NUCLEOTIDE SEQUENCE [LARGE SCALE GENOMIC DNA]</scope>
</reference>
<comment type="caution">
    <text evidence="2">The sequence shown here is derived from an EMBL/GenBank/DDBJ whole genome shotgun (WGS) entry which is preliminary data.</text>
</comment>
<keyword evidence="1" id="KW-1133">Transmembrane helix</keyword>
<dbReference type="PANTHER" id="PTHR23531">
    <property type="entry name" value="QUINOLENE RESISTANCE PROTEIN NORA"/>
    <property type="match status" value="1"/>
</dbReference>
<dbReference type="SUPFAM" id="SSF103473">
    <property type="entry name" value="MFS general substrate transporter"/>
    <property type="match status" value="1"/>
</dbReference>
<organism evidence="2 3">
    <name type="scientific">Candidatus Falkowbacteria bacterium GW2011_GWF2_39_8</name>
    <dbReference type="NCBI Taxonomy" id="1618642"/>
    <lineage>
        <taxon>Bacteria</taxon>
        <taxon>Candidatus Falkowiibacteriota</taxon>
    </lineage>
</organism>
<evidence type="ECO:0000313" key="2">
    <source>
        <dbReference type="EMBL" id="KKR33174.1"/>
    </source>
</evidence>
<feature type="transmembrane region" description="Helical" evidence="1">
    <location>
        <begin position="242"/>
        <end position="261"/>
    </location>
</feature>
<sequence length="404" mass="45672">MGKLIKSKIKLFYGLSILVGLSQALIIYVASSYFKDLSGREDVSIYYLSSYLVVLIALLNLHKFFKRLGKVTVFCFSILAQVISLVVLIFSDSNLLGLISLVAYLISDGLIIVAMDVILESFSSEKEAGRVRGSYMTIFNAGFIIGPLLSTYIISNYDYVGLFGLVLLIKVLVFALALSGLKDFNSHFVQKETVLNLFKKVIKHKNLLRIYYVSFALEFFYAMMIVYSPIYLRELGISWQDIGFIFAFMLVPFLILEYPIGWLADKKWGEKEMIVFFLMWIAITSGSIYFIDSVNIWLWVVVLFATRIAAAALSLLRDSYFYKKIDGKDMDLIDFFRTAMPMSFIIGAVLSALCLMFFPVKGIFVLVMVVSISALVPALSLKDNLSEEEVKHFEAGAKKAYLKN</sequence>
<feature type="transmembrane region" description="Helical" evidence="1">
    <location>
        <begin position="160"/>
        <end position="181"/>
    </location>
</feature>
<feature type="transmembrane region" description="Helical" evidence="1">
    <location>
        <begin position="43"/>
        <end position="61"/>
    </location>
</feature>
<dbReference type="AlphaFoldDB" id="A0A0G0PYG1"/>
<gene>
    <name evidence="2" type="ORF">UT64_C0013G0006</name>
</gene>
<evidence type="ECO:0000313" key="3">
    <source>
        <dbReference type="Proteomes" id="UP000034137"/>
    </source>
</evidence>
<dbReference type="InterPro" id="IPR036259">
    <property type="entry name" value="MFS_trans_sf"/>
</dbReference>
<dbReference type="GO" id="GO:0022857">
    <property type="term" value="F:transmembrane transporter activity"/>
    <property type="evidence" value="ECO:0007669"/>
    <property type="project" value="InterPro"/>
</dbReference>
<name>A0A0G0PYG1_9BACT</name>
<feature type="transmembrane region" description="Helical" evidence="1">
    <location>
        <begin position="96"/>
        <end position="119"/>
    </location>
</feature>
<accession>A0A0G0PYG1</accession>
<dbReference type="PANTHER" id="PTHR23531:SF1">
    <property type="entry name" value="QUINOLENE RESISTANCE PROTEIN NORA"/>
    <property type="match status" value="1"/>
</dbReference>
<feature type="transmembrane region" description="Helical" evidence="1">
    <location>
        <begin position="12"/>
        <end position="31"/>
    </location>
</feature>
<feature type="transmembrane region" description="Helical" evidence="1">
    <location>
        <begin position="297"/>
        <end position="316"/>
    </location>
</feature>
<dbReference type="InterPro" id="IPR011701">
    <property type="entry name" value="MFS"/>
</dbReference>
<dbReference type="InterPro" id="IPR052714">
    <property type="entry name" value="MFS_Exporter"/>
</dbReference>
<dbReference type="Gene3D" id="1.20.1250.20">
    <property type="entry name" value="MFS general substrate transporter like domains"/>
    <property type="match status" value="2"/>
</dbReference>